<dbReference type="Pfam" id="PF04079">
    <property type="entry name" value="SMC_ScpB"/>
    <property type="match status" value="1"/>
</dbReference>
<dbReference type="AlphaFoldDB" id="A0A139SKN7"/>
<evidence type="ECO:0000256" key="5">
    <source>
        <dbReference type="SAM" id="MobiDB-lite"/>
    </source>
</evidence>
<dbReference type="PANTHER" id="PTHR34298:SF2">
    <property type="entry name" value="SEGREGATION AND CONDENSATION PROTEIN B"/>
    <property type="match status" value="1"/>
</dbReference>
<dbReference type="RefSeq" id="WP_082781008.1">
    <property type="nucleotide sequence ID" value="NZ_LSZQ01000052.1"/>
</dbReference>
<proteinExistence type="predicted"/>
<evidence type="ECO:0000256" key="4">
    <source>
        <dbReference type="ARBA" id="ARBA00023306"/>
    </source>
</evidence>
<dbReference type="InterPro" id="IPR036390">
    <property type="entry name" value="WH_DNA-bd_sf"/>
</dbReference>
<evidence type="ECO:0000313" key="7">
    <source>
        <dbReference type="Proteomes" id="UP000070058"/>
    </source>
</evidence>
<feature type="region of interest" description="Disordered" evidence="5">
    <location>
        <begin position="275"/>
        <end position="337"/>
    </location>
</feature>
<dbReference type="Gene3D" id="1.10.10.10">
    <property type="entry name" value="Winged helix-like DNA-binding domain superfamily/Winged helix DNA-binding domain"/>
    <property type="match status" value="2"/>
</dbReference>
<reference evidence="7" key="1">
    <citation type="submission" date="2016-02" db="EMBL/GenBank/DDBJ databases">
        <authorList>
            <person name="Sanders J.G."/>
            <person name="Lin J.Y."/>
            <person name="Wertz J.T."/>
            <person name="Russell J.A."/>
            <person name="Moreau C.S."/>
            <person name="Powell S."/>
        </authorList>
    </citation>
    <scope>NUCLEOTIDE SEQUENCE [LARGE SCALE GENOMIC DNA]</scope>
    <source>
        <strain evidence="7">CAG34</strain>
    </source>
</reference>
<keyword evidence="2" id="KW-0132">Cell division</keyword>
<accession>A0A139SKN7</accession>
<evidence type="ECO:0000256" key="1">
    <source>
        <dbReference type="ARBA" id="ARBA00022490"/>
    </source>
</evidence>
<feature type="compositionally biased region" description="Low complexity" evidence="5">
    <location>
        <begin position="295"/>
        <end position="311"/>
    </location>
</feature>
<protein>
    <submittedName>
        <fullName evidence="6">Segregation and condensation protein B</fullName>
    </submittedName>
</protein>
<keyword evidence="1" id="KW-0963">Cytoplasm</keyword>
<keyword evidence="7" id="KW-1185">Reference proteome</keyword>
<gene>
    <name evidence="6" type="ORF">AXK11_07140</name>
</gene>
<dbReference type="InterPro" id="IPR036388">
    <property type="entry name" value="WH-like_DNA-bd_sf"/>
</dbReference>
<name>A0A139SKN7_9BACT</name>
<dbReference type="OrthoDB" id="9806226at2"/>
<dbReference type="Proteomes" id="UP000070058">
    <property type="component" value="Unassembled WGS sequence"/>
</dbReference>
<organism evidence="6 7">
    <name type="scientific">Cephaloticoccus primus</name>
    <dbReference type="NCBI Taxonomy" id="1548207"/>
    <lineage>
        <taxon>Bacteria</taxon>
        <taxon>Pseudomonadati</taxon>
        <taxon>Verrucomicrobiota</taxon>
        <taxon>Opitutia</taxon>
        <taxon>Opitutales</taxon>
        <taxon>Opitutaceae</taxon>
        <taxon>Cephaloticoccus</taxon>
    </lineage>
</organism>
<dbReference type="GO" id="GO:0051301">
    <property type="term" value="P:cell division"/>
    <property type="evidence" value="ECO:0007669"/>
    <property type="project" value="UniProtKB-KW"/>
</dbReference>
<evidence type="ECO:0000256" key="3">
    <source>
        <dbReference type="ARBA" id="ARBA00022829"/>
    </source>
</evidence>
<dbReference type="PANTHER" id="PTHR34298">
    <property type="entry name" value="SEGREGATION AND CONDENSATION PROTEIN B"/>
    <property type="match status" value="1"/>
</dbReference>
<keyword evidence="4" id="KW-0131">Cell cycle</keyword>
<evidence type="ECO:0000256" key="2">
    <source>
        <dbReference type="ARBA" id="ARBA00022618"/>
    </source>
</evidence>
<sequence>MAFNLKKVIRALLFSSTQPLTTKDIQATFARFHDSEEADGKEPAAAQPLAGSTAGAQEGEAATAVPAAAAVASAVVAQASAAAAEDEDAAQMAFADDVDDALYCGVPSLVTAAQIRDAMDAIAAELREADEGLLLIEGSSGYRLVTHPRFARWVRLLRGEPAPARLSRSALETLAIVAYRQPVTRGEIETIRGVSADAGLNKLIERELVYIVGRAELPGRPIQYGTTDQFLEFVGLRSLDELPASDVLSNRQIDEWLQASAEAAAAPATDATMGLPLEAGEGETPNLEEVSIEPEALASDESRAASAAAAEGTQGPDVESHAAAPVSTTHEKEEEPV</sequence>
<dbReference type="SUPFAM" id="SSF46785">
    <property type="entry name" value="Winged helix' DNA-binding domain"/>
    <property type="match status" value="1"/>
</dbReference>
<dbReference type="EMBL" id="LSZQ01000052">
    <property type="protein sequence ID" value="KXU35121.1"/>
    <property type="molecule type" value="Genomic_DNA"/>
</dbReference>
<dbReference type="InterPro" id="IPR005234">
    <property type="entry name" value="ScpB_csome_segregation"/>
</dbReference>
<dbReference type="NCBIfam" id="TIGR00281">
    <property type="entry name" value="SMC-Scp complex subunit ScpB"/>
    <property type="match status" value="1"/>
</dbReference>
<evidence type="ECO:0000313" key="6">
    <source>
        <dbReference type="EMBL" id="KXU35121.1"/>
    </source>
</evidence>
<feature type="region of interest" description="Disordered" evidence="5">
    <location>
        <begin position="34"/>
        <end position="58"/>
    </location>
</feature>
<dbReference type="STRING" id="1548207.AXK11_07140"/>
<keyword evidence="3" id="KW-0159">Chromosome partition</keyword>
<dbReference type="GO" id="GO:0051304">
    <property type="term" value="P:chromosome separation"/>
    <property type="evidence" value="ECO:0007669"/>
    <property type="project" value="InterPro"/>
</dbReference>
<comment type="caution">
    <text evidence="6">The sequence shown here is derived from an EMBL/GenBank/DDBJ whole genome shotgun (WGS) entry which is preliminary data.</text>
</comment>